<proteinExistence type="predicted"/>
<reference evidence="2" key="1">
    <citation type="submission" date="2023-11" db="EMBL/GenBank/DDBJ databases">
        <title>Genome Sequence of Bacillus pseudomycoides stain BUPM19.</title>
        <authorList>
            <person name="Farhat A."/>
        </authorList>
    </citation>
    <scope>NUCLEOTIDE SEQUENCE [LARGE SCALE GENOMIC DNA]</scope>
    <source>
        <strain evidence="2">BUPM19</strain>
    </source>
</reference>
<evidence type="ECO:0000313" key="2">
    <source>
        <dbReference type="Proteomes" id="UP001291930"/>
    </source>
</evidence>
<dbReference type="EMBL" id="JAXOVW010000365">
    <property type="protein sequence ID" value="MDZ5610906.1"/>
    <property type="molecule type" value="Genomic_DNA"/>
</dbReference>
<feature type="non-terminal residue" evidence="1">
    <location>
        <position position="1"/>
    </location>
</feature>
<sequence>RPDQLFTLKGDDPLTKYFNSIFEDGDWQNDWITHLPNSMREMIMNKGKQLERFEGLSQMDIGSLWQWRRGISDNKNAVQYRSLGSSQKQSQENIE</sequence>
<name>A0ABU5K574_9BACI</name>
<keyword evidence="2" id="KW-1185">Reference proteome</keyword>
<protein>
    <submittedName>
        <fullName evidence="1">Uncharacterized protein</fullName>
    </submittedName>
</protein>
<comment type="caution">
    <text evidence="1">The sequence shown here is derived from an EMBL/GenBank/DDBJ whole genome shotgun (WGS) entry which is preliminary data.</text>
</comment>
<gene>
    <name evidence="1" type="ORF">U2I54_29225</name>
</gene>
<dbReference type="Proteomes" id="UP001291930">
    <property type="component" value="Unassembled WGS sequence"/>
</dbReference>
<evidence type="ECO:0000313" key="1">
    <source>
        <dbReference type="EMBL" id="MDZ5610906.1"/>
    </source>
</evidence>
<accession>A0ABU5K574</accession>
<feature type="non-terminal residue" evidence="1">
    <location>
        <position position="95"/>
    </location>
</feature>
<organism evidence="1 2">
    <name type="scientific">Bacillus bingmayongensis</name>
    <dbReference type="NCBI Taxonomy" id="1150157"/>
    <lineage>
        <taxon>Bacteria</taxon>
        <taxon>Bacillati</taxon>
        <taxon>Bacillota</taxon>
        <taxon>Bacilli</taxon>
        <taxon>Bacillales</taxon>
        <taxon>Bacillaceae</taxon>
        <taxon>Bacillus</taxon>
    </lineage>
</organism>